<organism evidence="3 4">
    <name type="scientific">Hymenobacter fodinae</name>
    <dbReference type="NCBI Taxonomy" id="2510796"/>
    <lineage>
        <taxon>Bacteria</taxon>
        <taxon>Pseudomonadati</taxon>
        <taxon>Bacteroidota</taxon>
        <taxon>Cytophagia</taxon>
        <taxon>Cytophagales</taxon>
        <taxon>Hymenobacteraceae</taxon>
        <taxon>Hymenobacter</taxon>
    </lineage>
</organism>
<evidence type="ECO:0000256" key="1">
    <source>
        <dbReference type="SAM" id="Phobius"/>
    </source>
</evidence>
<keyword evidence="1" id="KW-0472">Membrane</keyword>
<dbReference type="AlphaFoldDB" id="A0A4Z0P3V8"/>
<dbReference type="InterPro" id="IPR026444">
    <property type="entry name" value="Secre_tail"/>
</dbReference>
<dbReference type="Proteomes" id="UP000298337">
    <property type="component" value="Unassembled WGS sequence"/>
</dbReference>
<name>A0A4Z0P3V8_9BACT</name>
<keyword evidence="1" id="KW-0812">Transmembrane</keyword>
<dbReference type="OrthoDB" id="863479at2"/>
<gene>
    <name evidence="3" type="ORF">EU556_15970</name>
</gene>
<dbReference type="Pfam" id="PF18962">
    <property type="entry name" value="Por_Secre_tail"/>
    <property type="match status" value="1"/>
</dbReference>
<feature type="domain" description="Secretion system C-terminal sorting" evidence="2">
    <location>
        <begin position="660"/>
        <end position="724"/>
    </location>
</feature>
<dbReference type="NCBIfam" id="TIGR04183">
    <property type="entry name" value="Por_Secre_tail"/>
    <property type="match status" value="1"/>
</dbReference>
<feature type="transmembrane region" description="Helical" evidence="1">
    <location>
        <begin position="23"/>
        <end position="44"/>
    </location>
</feature>
<sequence>MLAHCAHTTGAYIPASSLIRRSAALLLLLLLLPVIGFSQVTYLWRGSTSTSWSAAANWEPNRTIPAATDILVFDGTVTPTATIELDYTTTQTVGQLRFSNGIRATLGTNSDRELLVNNSPNAVGVITESGTTLAIVGTQASGSGDLIIRLATNVLARFAGRLELRGSATASSAHQIISTTVGAIEFLSGSYVQPGSKFTGFLFNSGTANKNSVIFRNGATYEQATGSTPFGSNTTFQIANFEPNSLFLYTATGNTIGLSGRTYGKLEINTNRTLTLSTYATNPCLIQSDLVITAGQVTVNTSSVELRGNLLINGGGLAFNQDANNYPLSLKLTGSTPQRIGGTASSSLTFPSNTTLAIDNTAGVTLERPITAHGPVTLTQGNITTTSTNRLTLGSTATISGSATGFVQGPLVRQSAAAGTLVFPIGKGSNYRPITLTVTTAPGVTTSYTAEQREGRPTDQNMLDDLRRVSSIRSYSLLASPAPAAGTFAGNIALSFGADDKVGDPSLPTFVVAQSSGAGWSNLGHSTNSSSTLTSNSFTSFGDFALASTEQNQNPLPVSLIRFTGSYQPTGVTLRWATASEKHNAYFEVERKVADKPFQTLVRIAGNGTSSTLTTYSHLDASPVAGTLYYRLRQVDMDGTSTYSAVVAVVVPEQTLQLTLYPNPTTSQLHLTGLGNDGRYRIFNEQGTLLVTGLLSTTTLTIDVASLRPGLYRLEVQHGKHRVLRSFVRSCE</sequence>
<comment type="caution">
    <text evidence="3">The sequence shown here is derived from an EMBL/GenBank/DDBJ whole genome shotgun (WGS) entry which is preliminary data.</text>
</comment>
<evidence type="ECO:0000259" key="2">
    <source>
        <dbReference type="Pfam" id="PF18962"/>
    </source>
</evidence>
<proteinExistence type="predicted"/>
<keyword evidence="4" id="KW-1185">Reference proteome</keyword>
<protein>
    <submittedName>
        <fullName evidence="3">T9SS type A sorting domain-containing protein</fullName>
    </submittedName>
</protein>
<evidence type="ECO:0000313" key="4">
    <source>
        <dbReference type="Proteomes" id="UP000298337"/>
    </source>
</evidence>
<dbReference type="EMBL" id="SRLA01000003">
    <property type="protein sequence ID" value="TGE06344.1"/>
    <property type="molecule type" value="Genomic_DNA"/>
</dbReference>
<reference evidence="3 4" key="1">
    <citation type="submission" date="2019-04" db="EMBL/GenBank/DDBJ databases">
        <authorList>
            <person name="Feng G."/>
            <person name="Zhang J."/>
            <person name="Zhu H."/>
        </authorList>
    </citation>
    <scope>NUCLEOTIDE SEQUENCE [LARGE SCALE GENOMIC DNA]</scope>
    <source>
        <strain evidence="3 4">92R-1</strain>
    </source>
</reference>
<accession>A0A4Z0P3V8</accession>
<dbReference type="InterPro" id="IPR013783">
    <property type="entry name" value="Ig-like_fold"/>
</dbReference>
<keyword evidence="1" id="KW-1133">Transmembrane helix</keyword>
<dbReference type="Gene3D" id="2.60.40.10">
    <property type="entry name" value="Immunoglobulins"/>
    <property type="match status" value="1"/>
</dbReference>
<evidence type="ECO:0000313" key="3">
    <source>
        <dbReference type="EMBL" id="TGE06344.1"/>
    </source>
</evidence>